<keyword evidence="5" id="KW-0057">Aromatic amino acid biosynthesis</keyword>
<dbReference type="CDD" id="cd04905">
    <property type="entry name" value="ACT_CM-PDT"/>
    <property type="match status" value="1"/>
</dbReference>
<dbReference type="SUPFAM" id="SSF53850">
    <property type="entry name" value="Periplasmic binding protein-like II"/>
    <property type="match status" value="1"/>
</dbReference>
<dbReference type="GO" id="GO:0004664">
    <property type="term" value="F:prephenate dehydratase activity"/>
    <property type="evidence" value="ECO:0007669"/>
    <property type="project" value="UniProtKB-EC"/>
</dbReference>
<dbReference type="InterPro" id="IPR008242">
    <property type="entry name" value="Chor_mutase/pphenate_deHydtase"/>
</dbReference>
<dbReference type="PROSITE" id="PS51171">
    <property type="entry name" value="PREPHENATE_DEHYDR_3"/>
    <property type="match status" value="1"/>
</dbReference>
<dbReference type="InterPro" id="IPR001086">
    <property type="entry name" value="Preph_deHydtase"/>
</dbReference>
<dbReference type="AlphaFoldDB" id="A0A7T1T742"/>
<dbReference type="PANTHER" id="PTHR21022">
    <property type="entry name" value="PREPHENATE DEHYDRATASE P PROTEIN"/>
    <property type="match status" value="1"/>
</dbReference>
<evidence type="ECO:0000256" key="9">
    <source>
        <dbReference type="PIRSR" id="PIRSR001500-2"/>
    </source>
</evidence>
<keyword evidence="7 12" id="KW-0456">Lyase</keyword>
<dbReference type="Proteomes" id="UP000595046">
    <property type="component" value="Chromosome"/>
</dbReference>
<dbReference type="PROSITE" id="PS51671">
    <property type="entry name" value="ACT"/>
    <property type="match status" value="1"/>
</dbReference>
<evidence type="ECO:0000256" key="3">
    <source>
        <dbReference type="ARBA" id="ARBA00021872"/>
    </source>
</evidence>
<dbReference type="CDD" id="cd13632">
    <property type="entry name" value="PBP2_Aa-PDT_like"/>
    <property type="match status" value="1"/>
</dbReference>
<name>A0A7T1T742_9ACTN</name>
<evidence type="ECO:0000259" key="11">
    <source>
        <dbReference type="PROSITE" id="PS51671"/>
    </source>
</evidence>
<dbReference type="NCBIfam" id="NF008865">
    <property type="entry name" value="PRK11898.1"/>
    <property type="match status" value="1"/>
</dbReference>
<evidence type="ECO:0000256" key="5">
    <source>
        <dbReference type="ARBA" id="ARBA00023141"/>
    </source>
</evidence>
<evidence type="ECO:0000313" key="13">
    <source>
        <dbReference type="Proteomes" id="UP000595046"/>
    </source>
</evidence>
<evidence type="ECO:0000256" key="8">
    <source>
        <dbReference type="ARBA" id="ARBA00047848"/>
    </source>
</evidence>
<dbReference type="GO" id="GO:0005737">
    <property type="term" value="C:cytoplasm"/>
    <property type="evidence" value="ECO:0007669"/>
    <property type="project" value="TreeGrafter"/>
</dbReference>
<accession>A0A7T1T742</accession>
<dbReference type="FunFam" id="3.30.70.260:FF:000012">
    <property type="entry name" value="Prephenate dehydratase"/>
    <property type="match status" value="1"/>
</dbReference>
<keyword evidence="6" id="KW-0584">Phenylalanine biosynthesis</keyword>
<gene>
    <name evidence="12" type="primary">pheA</name>
    <name evidence="12" type="ORF">G4Z16_15700</name>
</gene>
<dbReference type="KEGG" id="sbat:G4Z16_15700"/>
<dbReference type="Gene3D" id="3.40.190.10">
    <property type="entry name" value="Periplasmic binding protein-like II"/>
    <property type="match status" value="2"/>
</dbReference>
<dbReference type="EC" id="4.2.1.51" evidence="2"/>
<feature type="domain" description="Prephenate dehydratase" evidence="10">
    <location>
        <begin position="6"/>
        <end position="184"/>
    </location>
</feature>
<sequence>MSSASRYTYLGPEGTFTEAALHTLPEAATRELTPMVSVPVALDAVRNGEAAAAFVPIENSVEGGVTATLDELASGRPLMIYREVLLPIAFALLARPGTPLESIKTVTGHPVAQPQVRRWMAEHIPDALWESAASNADGARLVQEGRYDAAFAGEFAAATYGLEPLVTGIHDADNAATRFVLVGRPARPAAATGSDKTSVVFWLRDDHPGALLEVLQEFASRGVNMMRIESRPTGEGIGRYCFSVDCEGHLQDRRVGDVLMGLKRACEQVRYLGSYPRADGGHASERPGTTDAEFVEAADWLTRCLDGRG</sequence>
<dbReference type="Gene3D" id="3.30.70.260">
    <property type="match status" value="1"/>
</dbReference>
<dbReference type="Pfam" id="PF00800">
    <property type="entry name" value="PDT"/>
    <property type="match status" value="1"/>
</dbReference>
<evidence type="ECO:0000256" key="2">
    <source>
        <dbReference type="ARBA" id="ARBA00013147"/>
    </source>
</evidence>
<dbReference type="UniPathway" id="UPA00121">
    <property type="reaction ID" value="UER00345"/>
</dbReference>
<dbReference type="GO" id="GO:0009094">
    <property type="term" value="P:L-phenylalanine biosynthetic process"/>
    <property type="evidence" value="ECO:0007669"/>
    <property type="project" value="UniProtKB-UniPathway"/>
</dbReference>
<keyword evidence="13" id="KW-1185">Reference proteome</keyword>
<evidence type="ECO:0000256" key="4">
    <source>
        <dbReference type="ARBA" id="ARBA00022605"/>
    </source>
</evidence>
<dbReference type="InterPro" id="IPR018528">
    <property type="entry name" value="Preph_deHydtase_CS"/>
</dbReference>
<protein>
    <recommendedName>
        <fullName evidence="3">Prephenate dehydratase</fullName>
        <ecNumber evidence="2">4.2.1.51</ecNumber>
    </recommendedName>
</protein>
<feature type="site" description="Essential for prephenate dehydratase activity" evidence="9">
    <location>
        <position position="177"/>
    </location>
</feature>
<comment type="catalytic activity">
    <reaction evidence="8">
        <text>prephenate + H(+) = 3-phenylpyruvate + CO2 + H2O</text>
        <dbReference type="Rhea" id="RHEA:21648"/>
        <dbReference type="ChEBI" id="CHEBI:15377"/>
        <dbReference type="ChEBI" id="CHEBI:15378"/>
        <dbReference type="ChEBI" id="CHEBI:16526"/>
        <dbReference type="ChEBI" id="CHEBI:18005"/>
        <dbReference type="ChEBI" id="CHEBI:29934"/>
        <dbReference type="EC" id="4.2.1.51"/>
    </reaction>
</comment>
<evidence type="ECO:0000259" key="10">
    <source>
        <dbReference type="PROSITE" id="PS51171"/>
    </source>
</evidence>
<dbReference type="FunFam" id="3.40.190.10:FF:000064">
    <property type="entry name" value="Prephenate dehydratase"/>
    <property type="match status" value="1"/>
</dbReference>
<dbReference type="PANTHER" id="PTHR21022:SF19">
    <property type="entry name" value="PREPHENATE DEHYDRATASE-RELATED"/>
    <property type="match status" value="1"/>
</dbReference>
<feature type="domain" description="ACT" evidence="11">
    <location>
        <begin position="199"/>
        <end position="276"/>
    </location>
</feature>
<evidence type="ECO:0000313" key="12">
    <source>
        <dbReference type="EMBL" id="QPP07596.1"/>
    </source>
</evidence>
<dbReference type="PIRSF" id="PIRSF001500">
    <property type="entry name" value="Chor_mut_pdt_Ppr"/>
    <property type="match status" value="1"/>
</dbReference>
<dbReference type="RefSeq" id="WP_197351406.1">
    <property type="nucleotide sequence ID" value="NZ_CP048882.1"/>
</dbReference>
<dbReference type="InterPro" id="IPR045865">
    <property type="entry name" value="ACT-like_dom_sf"/>
</dbReference>
<dbReference type="SUPFAM" id="SSF55021">
    <property type="entry name" value="ACT-like"/>
    <property type="match status" value="1"/>
</dbReference>
<dbReference type="PROSITE" id="PS00857">
    <property type="entry name" value="PREPHENATE_DEHYDR_1"/>
    <property type="match status" value="1"/>
</dbReference>
<reference evidence="13" key="1">
    <citation type="submission" date="2020-02" db="EMBL/GenBank/DDBJ databases">
        <title>Streptomyces sp. ASO4wet.</title>
        <authorList>
            <person name="Risdian C."/>
            <person name="Landwehr W."/>
            <person name="Schupp P."/>
            <person name="Wink J."/>
        </authorList>
    </citation>
    <scope>NUCLEOTIDE SEQUENCE [LARGE SCALE GENOMIC DNA]</scope>
    <source>
        <strain evidence="13">ASO4wet</strain>
    </source>
</reference>
<evidence type="ECO:0000256" key="7">
    <source>
        <dbReference type="ARBA" id="ARBA00023239"/>
    </source>
</evidence>
<evidence type="ECO:0000256" key="6">
    <source>
        <dbReference type="ARBA" id="ARBA00023222"/>
    </source>
</evidence>
<comment type="pathway">
    <text evidence="1">Amino-acid biosynthesis; L-phenylalanine biosynthesis; phenylpyruvate from prephenate: step 1/1.</text>
</comment>
<dbReference type="Pfam" id="PF01842">
    <property type="entry name" value="ACT"/>
    <property type="match status" value="1"/>
</dbReference>
<proteinExistence type="predicted"/>
<dbReference type="InterPro" id="IPR002912">
    <property type="entry name" value="ACT_dom"/>
</dbReference>
<evidence type="ECO:0000256" key="1">
    <source>
        <dbReference type="ARBA" id="ARBA00004741"/>
    </source>
</evidence>
<organism evidence="12 13">
    <name type="scientific">Streptomyces bathyalis</name>
    <dbReference type="NCBI Taxonomy" id="2710756"/>
    <lineage>
        <taxon>Bacteria</taxon>
        <taxon>Bacillati</taxon>
        <taxon>Actinomycetota</taxon>
        <taxon>Actinomycetes</taxon>
        <taxon>Kitasatosporales</taxon>
        <taxon>Streptomycetaceae</taxon>
        <taxon>Streptomyces</taxon>
    </lineage>
</organism>
<dbReference type="EMBL" id="CP048882">
    <property type="protein sequence ID" value="QPP07596.1"/>
    <property type="molecule type" value="Genomic_DNA"/>
</dbReference>
<keyword evidence="4" id="KW-0028">Amino-acid biosynthesis</keyword>